<gene>
    <name evidence="1" type="ORF">ACFPP6_30265</name>
</gene>
<accession>A0ABW0A694</accession>
<keyword evidence="2" id="KW-1185">Reference proteome</keyword>
<name>A0ABW0A694_9ACTN</name>
<dbReference type="RefSeq" id="WP_382049164.1">
    <property type="nucleotide sequence ID" value="NZ_JBHSKJ010000022.1"/>
</dbReference>
<evidence type="ECO:0000313" key="1">
    <source>
        <dbReference type="EMBL" id="MFC5148957.1"/>
    </source>
</evidence>
<proteinExistence type="predicted"/>
<protein>
    <submittedName>
        <fullName evidence="1">Uncharacterized protein</fullName>
    </submittedName>
</protein>
<organism evidence="1 2">
    <name type="scientific">Streptomyces aureoversilis</name>
    <dbReference type="NCBI Taxonomy" id="67277"/>
    <lineage>
        <taxon>Bacteria</taxon>
        <taxon>Bacillati</taxon>
        <taxon>Actinomycetota</taxon>
        <taxon>Actinomycetes</taxon>
        <taxon>Kitasatosporales</taxon>
        <taxon>Streptomycetaceae</taxon>
        <taxon>Streptomyces</taxon>
    </lineage>
</organism>
<sequence length="186" mass="19167">MSPDARPPTGSAEQIRTFITAQMAVRAFCHAHGYNPDELGTASARRAADALTAILVELEDRGAVAAAIVASTGVGNSGMNLAHATTVDCLGEEEWATDPMDNTVLAEIIACGMVTGWATGIVARGTGADGQQTAYGWHVRDGAFVPLAAAETFAAYSTDSATGEPVPPPRGLEFEDACALDLPHPA</sequence>
<dbReference type="EMBL" id="JBHSKJ010000022">
    <property type="protein sequence ID" value="MFC5148957.1"/>
    <property type="molecule type" value="Genomic_DNA"/>
</dbReference>
<reference evidence="2" key="1">
    <citation type="journal article" date="2019" name="Int. J. Syst. Evol. Microbiol.">
        <title>The Global Catalogue of Microorganisms (GCM) 10K type strain sequencing project: providing services to taxonomists for standard genome sequencing and annotation.</title>
        <authorList>
            <consortium name="The Broad Institute Genomics Platform"/>
            <consortium name="The Broad Institute Genome Sequencing Center for Infectious Disease"/>
            <person name="Wu L."/>
            <person name="Ma J."/>
        </authorList>
    </citation>
    <scope>NUCLEOTIDE SEQUENCE [LARGE SCALE GENOMIC DNA]</scope>
    <source>
        <strain evidence="2">CGMCC 4.1641</strain>
    </source>
</reference>
<comment type="caution">
    <text evidence="1">The sequence shown here is derived from an EMBL/GenBank/DDBJ whole genome shotgun (WGS) entry which is preliminary data.</text>
</comment>
<evidence type="ECO:0000313" key="2">
    <source>
        <dbReference type="Proteomes" id="UP001596222"/>
    </source>
</evidence>
<dbReference type="Proteomes" id="UP001596222">
    <property type="component" value="Unassembled WGS sequence"/>
</dbReference>